<gene>
    <name evidence="1" type="ORF">BDP55DRAFT_647605</name>
</gene>
<organism evidence="1 2">
    <name type="scientific">Colletotrichum godetiae</name>
    <dbReference type="NCBI Taxonomy" id="1209918"/>
    <lineage>
        <taxon>Eukaryota</taxon>
        <taxon>Fungi</taxon>
        <taxon>Dikarya</taxon>
        <taxon>Ascomycota</taxon>
        <taxon>Pezizomycotina</taxon>
        <taxon>Sordariomycetes</taxon>
        <taxon>Hypocreomycetidae</taxon>
        <taxon>Glomerellales</taxon>
        <taxon>Glomerellaceae</taxon>
        <taxon>Colletotrichum</taxon>
        <taxon>Colletotrichum acutatum species complex</taxon>
    </lineage>
</organism>
<dbReference type="GeneID" id="85458323"/>
<accession>A0AAJ0AWI3</accession>
<dbReference type="Proteomes" id="UP001224890">
    <property type="component" value="Unassembled WGS sequence"/>
</dbReference>
<keyword evidence="2" id="KW-1185">Reference proteome</keyword>
<evidence type="ECO:0000313" key="2">
    <source>
        <dbReference type="Proteomes" id="UP001224890"/>
    </source>
</evidence>
<evidence type="ECO:0000313" key="1">
    <source>
        <dbReference type="EMBL" id="KAK1691642.1"/>
    </source>
</evidence>
<proteinExistence type="predicted"/>
<dbReference type="EMBL" id="JAHMHR010000004">
    <property type="protein sequence ID" value="KAK1691642.1"/>
    <property type="molecule type" value="Genomic_DNA"/>
</dbReference>
<protein>
    <submittedName>
        <fullName evidence="1">Uncharacterized protein</fullName>
    </submittedName>
</protein>
<reference evidence="1" key="1">
    <citation type="submission" date="2021-06" db="EMBL/GenBank/DDBJ databases">
        <title>Comparative genomics, transcriptomics and evolutionary studies reveal genomic signatures of adaptation to plant cell wall in hemibiotrophic fungi.</title>
        <authorList>
            <consortium name="DOE Joint Genome Institute"/>
            <person name="Baroncelli R."/>
            <person name="Diaz J.F."/>
            <person name="Benocci T."/>
            <person name="Peng M."/>
            <person name="Battaglia E."/>
            <person name="Haridas S."/>
            <person name="Andreopoulos W."/>
            <person name="Labutti K."/>
            <person name="Pangilinan J."/>
            <person name="Floch G.L."/>
            <person name="Makela M.R."/>
            <person name="Henrissat B."/>
            <person name="Grigoriev I.V."/>
            <person name="Crouch J.A."/>
            <person name="De Vries R.P."/>
            <person name="Sukno S.A."/>
            <person name="Thon M.R."/>
        </authorList>
    </citation>
    <scope>NUCLEOTIDE SEQUENCE</scope>
    <source>
        <strain evidence="1">CBS 193.32</strain>
    </source>
</reference>
<name>A0AAJ0AWI3_9PEZI</name>
<dbReference type="RefSeq" id="XP_060435337.1">
    <property type="nucleotide sequence ID" value="XM_060573797.1"/>
</dbReference>
<dbReference type="AlphaFoldDB" id="A0AAJ0AWI3"/>
<sequence length="89" mass="10015">MLDCRRIRGCIPGRALQAHRCQHIPRPLSAVDEPMDGTSICNLHPRNHATTTKQSQHPSLILAFFFFMVAVRSLPHVHQLLPQRPCSPG</sequence>
<comment type="caution">
    <text evidence="1">The sequence shown here is derived from an EMBL/GenBank/DDBJ whole genome shotgun (WGS) entry which is preliminary data.</text>
</comment>